<proteinExistence type="inferred from homology"/>
<sequence length="535" mass="59252">MKKRIFMIITAAMLMLSGCSSFDNASDLEATTGEENAQASMQQTLVLSMRVPETLNPLLNRDASVDQALKLVFMPLVSLGENGKVEPSIAQSWAMSEDGRTLSLTLRDDLYWHNGAKVTADDVAFSFRTILSAPEDSVYAHVADYVSSVSSAGESALTVTFHDSFSKNMAALCFPVIPESYYSGQTEPGSEVNMRAVGCGPYQMESYTMASSMILTAYEPYFTEQPSISRVEVKITSGEETDLYSFNQGILDVLATDASSAGRYTAQNDDVQAYAYGGNVYDFIGFNFHRDLFQSKTLRQSVAYAVPKEYIWESVYLQNADMTNTPISPVSWLYEENVAPYNYDPNMSATLLKNDGWSDADGNGTLEKINEAGSLQTLQITILVNEENTGRKQIASRLAEELKAIGFAVTVDRQPFEIYQQKFESGDYDLVVAGWQTSYVTDLRDFFATDGNYNYIGYSNEEIDALLESAAHSVTDGQILLAYSNLQKKLAEELPYISIAYRQNVVLTSDRVGGEITPTGANIWNGIEHWTLRTE</sequence>
<dbReference type="Gene3D" id="3.40.190.10">
    <property type="entry name" value="Periplasmic binding protein-like II"/>
    <property type="match status" value="1"/>
</dbReference>
<dbReference type="Gene3D" id="3.10.105.10">
    <property type="entry name" value="Dipeptide-binding Protein, Domain 3"/>
    <property type="match status" value="1"/>
</dbReference>
<feature type="signal peptide" evidence="4">
    <location>
        <begin position="1"/>
        <end position="25"/>
    </location>
</feature>
<comment type="caution">
    <text evidence="6">The sequence shown here is derived from an EMBL/GenBank/DDBJ whole genome shotgun (WGS) entry which is preliminary data.</text>
</comment>
<dbReference type="EMBL" id="JACSNV010000020">
    <property type="protein sequence ID" value="MBM6878726.1"/>
    <property type="molecule type" value="Genomic_DNA"/>
</dbReference>
<comment type="similarity">
    <text evidence="1">Belongs to the bacterial solute-binding protein 5 family.</text>
</comment>
<keyword evidence="3 4" id="KW-0732">Signal</keyword>
<evidence type="ECO:0000256" key="1">
    <source>
        <dbReference type="ARBA" id="ARBA00005695"/>
    </source>
</evidence>
<dbReference type="Gene3D" id="3.90.76.10">
    <property type="entry name" value="Dipeptide-binding Protein, Domain 1"/>
    <property type="match status" value="1"/>
</dbReference>
<feature type="domain" description="Solute-binding protein family 5" evidence="5">
    <location>
        <begin position="84"/>
        <end position="443"/>
    </location>
</feature>
<accession>A0ABS2GB50</accession>
<keyword evidence="2" id="KW-0813">Transport</keyword>
<dbReference type="Proteomes" id="UP000729290">
    <property type="component" value="Unassembled WGS sequence"/>
</dbReference>
<evidence type="ECO:0000259" key="5">
    <source>
        <dbReference type="Pfam" id="PF00496"/>
    </source>
</evidence>
<dbReference type="PROSITE" id="PS51257">
    <property type="entry name" value="PROKAR_LIPOPROTEIN"/>
    <property type="match status" value="1"/>
</dbReference>
<dbReference type="RefSeq" id="WP_205134386.1">
    <property type="nucleotide sequence ID" value="NZ_JACSNT010000018.1"/>
</dbReference>
<dbReference type="InterPro" id="IPR000914">
    <property type="entry name" value="SBP_5_dom"/>
</dbReference>
<gene>
    <name evidence="6" type="ORF">H9X83_11255</name>
</gene>
<protein>
    <submittedName>
        <fullName evidence="6">ABC transporter substrate-binding protein</fullName>
    </submittedName>
</protein>
<evidence type="ECO:0000256" key="2">
    <source>
        <dbReference type="ARBA" id="ARBA00022448"/>
    </source>
</evidence>
<reference evidence="6 7" key="1">
    <citation type="journal article" date="2021" name="Sci. Rep.">
        <title>The distribution of antibiotic resistance genes in chicken gut microbiota commensals.</title>
        <authorList>
            <person name="Juricova H."/>
            <person name="Matiasovicova J."/>
            <person name="Kubasova T."/>
            <person name="Cejkova D."/>
            <person name="Rychlik I."/>
        </authorList>
    </citation>
    <scope>NUCLEOTIDE SEQUENCE [LARGE SCALE GENOMIC DNA]</scope>
    <source>
        <strain evidence="6 7">An431b</strain>
    </source>
</reference>
<evidence type="ECO:0000256" key="3">
    <source>
        <dbReference type="ARBA" id="ARBA00022729"/>
    </source>
</evidence>
<organism evidence="6 7">
    <name type="scientific">Anaerotignum lactatifermentans</name>
    <dbReference type="NCBI Taxonomy" id="160404"/>
    <lineage>
        <taxon>Bacteria</taxon>
        <taxon>Bacillati</taxon>
        <taxon>Bacillota</taxon>
        <taxon>Clostridia</taxon>
        <taxon>Lachnospirales</taxon>
        <taxon>Anaerotignaceae</taxon>
        <taxon>Anaerotignum</taxon>
    </lineage>
</organism>
<name>A0ABS2GB50_9FIRM</name>
<feature type="chain" id="PRO_5046148949" evidence="4">
    <location>
        <begin position="26"/>
        <end position="535"/>
    </location>
</feature>
<dbReference type="InterPro" id="IPR030678">
    <property type="entry name" value="Peptide/Ni-bd"/>
</dbReference>
<dbReference type="InterPro" id="IPR039424">
    <property type="entry name" value="SBP_5"/>
</dbReference>
<dbReference type="PANTHER" id="PTHR30290:SF9">
    <property type="entry name" value="OLIGOPEPTIDE-BINDING PROTEIN APPA"/>
    <property type="match status" value="1"/>
</dbReference>
<evidence type="ECO:0000313" key="6">
    <source>
        <dbReference type="EMBL" id="MBM6878726.1"/>
    </source>
</evidence>
<dbReference type="PIRSF" id="PIRSF002741">
    <property type="entry name" value="MppA"/>
    <property type="match status" value="1"/>
</dbReference>
<dbReference type="PANTHER" id="PTHR30290">
    <property type="entry name" value="PERIPLASMIC BINDING COMPONENT OF ABC TRANSPORTER"/>
    <property type="match status" value="1"/>
</dbReference>
<dbReference type="Pfam" id="PF00496">
    <property type="entry name" value="SBP_bac_5"/>
    <property type="match status" value="1"/>
</dbReference>
<evidence type="ECO:0000313" key="7">
    <source>
        <dbReference type="Proteomes" id="UP000729290"/>
    </source>
</evidence>
<dbReference type="CDD" id="cd00995">
    <property type="entry name" value="PBP2_NikA_DppA_OppA_like"/>
    <property type="match status" value="1"/>
</dbReference>
<evidence type="ECO:0000256" key="4">
    <source>
        <dbReference type="SAM" id="SignalP"/>
    </source>
</evidence>
<keyword evidence="7" id="KW-1185">Reference proteome</keyword>
<dbReference type="SUPFAM" id="SSF53850">
    <property type="entry name" value="Periplasmic binding protein-like II"/>
    <property type="match status" value="1"/>
</dbReference>